<feature type="region of interest" description="Disordered" evidence="1">
    <location>
        <begin position="81"/>
        <end position="118"/>
    </location>
</feature>
<keyword evidence="3" id="KW-1185">Reference proteome</keyword>
<dbReference type="AlphaFoldDB" id="A0A6A7B9H6"/>
<reference evidence="2" key="1">
    <citation type="submission" date="2020-01" db="EMBL/GenBank/DDBJ databases">
        <authorList>
            <consortium name="DOE Joint Genome Institute"/>
            <person name="Haridas S."/>
            <person name="Albert R."/>
            <person name="Binder M."/>
            <person name="Bloem J."/>
            <person name="Labutti K."/>
            <person name="Salamov A."/>
            <person name="Andreopoulos B."/>
            <person name="Baker S.E."/>
            <person name="Barry K."/>
            <person name="Bills G."/>
            <person name="Bluhm B.H."/>
            <person name="Cannon C."/>
            <person name="Castanera R."/>
            <person name="Culley D.E."/>
            <person name="Daum C."/>
            <person name="Ezra D."/>
            <person name="Gonzalez J.B."/>
            <person name="Henrissat B."/>
            <person name="Kuo A."/>
            <person name="Liang C."/>
            <person name="Lipzen A."/>
            <person name="Lutzoni F."/>
            <person name="Magnuson J."/>
            <person name="Mondo S."/>
            <person name="Nolan M."/>
            <person name="Ohm R."/>
            <person name="Pangilinan J."/>
            <person name="Park H.-J."/>
            <person name="Ramirez L."/>
            <person name="Alfaro M."/>
            <person name="Sun H."/>
            <person name="Tritt A."/>
            <person name="Yoshinaga Y."/>
            <person name="Zwiers L.-H."/>
            <person name="Turgeon B.G."/>
            <person name="Goodwin S.B."/>
            <person name="Spatafora J.W."/>
            <person name="Crous P.W."/>
            <person name="Grigoriev I.V."/>
        </authorList>
    </citation>
    <scope>NUCLEOTIDE SEQUENCE</scope>
    <source>
        <strain evidence="2">IPT5</strain>
    </source>
</reference>
<evidence type="ECO:0000256" key="1">
    <source>
        <dbReference type="SAM" id="MobiDB-lite"/>
    </source>
</evidence>
<evidence type="ECO:0000313" key="3">
    <source>
        <dbReference type="Proteomes" id="UP000799423"/>
    </source>
</evidence>
<protein>
    <submittedName>
        <fullName evidence="2">Uncharacterized protein</fullName>
    </submittedName>
</protein>
<sequence length="308" mass="33928">MARTTYHREKHRDNDITNSRFVKYRYRRQITPLPYTYATAYEEKSTMETSSDHSDEAGSCQDGFEEYSYILSWRPQSIGIAPTIGRPATPDLGGGSDRDSLSSQRSRNNMQAGLTRRRERTTTWVAGVTDELQTEDPALRGSLRQLAQPGSLKRMAAVRRKNTKVVMALAPVDSARTGTEPHVGYVAACGSIQPRPMYRNVSFDAAEEVLTLAPSQSTTTNARFPRSGADSPDSLPTGNEYDAGSSDVGDTAYASRQWESCPYEQDEGCTKVEKHNGQSAGVDQGRPRIARTFSEMGIATVVPTALIK</sequence>
<dbReference type="EMBL" id="MU006299">
    <property type="protein sequence ID" value="KAF2852141.1"/>
    <property type="molecule type" value="Genomic_DNA"/>
</dbReference>
<accession>A0A6A7B9H6</accession>
<name>A0A6A7B9H6_9PLEO</name>
<organism evidence="2 3">
    <name type="scientific">Plenodomus tracheiphilus IPT5</name>
    <dbReference type="NCBI Taxonomy" id="1408161"/>
    <lineage>
        <taxon>Eukaryota</taxon>
        <taxon>Fungi</taxon>
        <taxon>Dikarya</taxon>
        <taxon>Ascomycota</taxon>
        <taxon>Pezizomycotina</taxon>
        <taxon>Dothideomycetes</taxon>
        <taxon>Pleosporomycetidae</taxon>
        <taxon>Pleosporales</taxon>
        <taxon>Pleosporineae</taxon>
        <taxon>Leptosphaeriaceae</taxon>
        <taxon>Plenodomus</taxon>
    </lineage>
</organism>
<proteinExistence type="predicted"/>
<gene>
    <name evidence="2" type="ORF">T440DRAFT_35844</name>
</gene>
<feature type="region of interest" description="Disordered" evidence="1">
    <location>
        <begin position="214"/>
        <end position="249"/>
    </location>
</feature>
<dbReference type="Proteomes" id="UP000799423">
    <property type="component" value="Unassembled WGS sequence"/>
</dbReference>
<evidence type="ECO:0000313" key="2">
    <source>
        <dbReference type="EMBL" id="KAF2852141.1"/>
    </source>
</evidence>
<dbReference type="OrthoDB" id="3799309at2759"/>